<dbReference type="Gene3D" id="3.20.20.100">
    <property type="entry name" value="NADP-dependent oxidoreductase domain"/>
    <property type="match status" value="1"/>
</dbReference>
<name>A0A7W9JGD7_9ACTN</name>
<dbReference type="AlphaFoldDB" id="A0A7W9JGD7"/>
<dbReference type="PANTHER" id="PTHR43364:SF4">
    <property type="entry name" value="NAD(P)-LINKED OXIDOREDUCTASE SUPERFAMILY PROTEIN"/>
    <property type="match status" value="1"/>
</dbReference>
<dbReference type="InterPro" id="IPR036812">
    <property type="entry name" value="NAD(P)_OxRdtase_dom_sf"/>
</dbReference>
<proteinExistence type="predicted"/>
<evidence type="ECO:0000256" key="1">
    <source>
        <dbReference type="ARBA" id="ARBA00023002"/>
    </source>
</evidence>
<dbReference type="GO" id="GO:0005829">
    <property type="term" value="C:cytosol"/>
    <property type="evidence" value="ECO:0007669"/>
    <property type="project" value="TreeGrafter"/>
</dbReference>
<dbReference type="InterPro" id="IPR050523">
    <property type="entry name" value="AKR_Detox_Biosynth"/>
</dbReference>
<dbReference type="SUPFAM" id="SSF51430">
    <property type="entry name" value="NAD(P)-linked oxidoreductase"/>
    <property type="match status" value="1"/>
</dbReference>
<keyword evidence="4" id="KW-1185">Reference proteome</keyword>
<evidence type="ECO:0000313" key="3">
    <source>
        <dbReference type="EMBL" id="MBB5841302.1"/>
    </source>
</evidence>
<reference evidence="3 4" key="1">
    <citation type="submission" date="2020-08" db="EMBL/GenBank/DDBJ databases">
        <title>Sequencing the genomes of 1000 actinobacteria strains.</title>
        <authorList>
            <person name="Klenk H.-P."/>
        </authorList>
    </citation>
    <scope>NUCLEOTIDE SEQUENCE [LARGE SCALE GENOMIC DNA]</scope>
    <source>
        <strain evidence="3 4">DSM 28967</strain>
    </source>
</reference>
<evidence type="ECO:0000259" key="2">
    <source>
        <dbReference type="Pfam" id="PF00248"/>
    </source>
</evidence>
<organism evidence="3 4">
    <name type="scientific">Kribbella italica</name>
    <dbReference type="NCBI Taxonomy" id="1540520"/>
    <lineage>
        <taxon>Bacteria</taxon>
        <taxon>Bacillati</taxon>
        <taxon>Actinomycetota</taxon>
        <taxon>Actinomycetes</taxon>
        <taxon>Propionibacteriales</taxon>
        <taxon>Kribbellaceae</taxon>
        <taxon>Kribbella</taxon>
    </lineage>
</organism>
<accession>A0A7W9JGD7</accession>
<evidence type="ECO:0000313" key="4">
    <source>
        <dbReference type="Proteomes" id="UP000549971"/>
    </source>
</evidence>
<dbReference type="PANTHER" id="PTHR43364">
    <property type="entry name" value="NADH-SPECIFIC METHYLGLYOXAL REDUCTASE-RELATED"/>
    <property type="match status" value="1"/>
</dbReference>
<dbReference type="GO" id="GO:0016491">
    <property type="term" value="F:oxidoreductase activity"/>
    <property type="evidence" value="ECO:0007669"/>
    <property type="project" value="UniProtKB-KW"/>
</dbReference>
<protein>
    <submittedName>
        <fullName evidence="3">Aryl-alcohol dehydrogenase-like predicted oxidoreductase</fullName>
    </submittedName>
</protein>
<keyword evidence="1" id="KW-0560">Oxidoreductase</keyword>
<comment type="caution">
    <text evidence="3">The sequence shown here is derived from an EMBL/GenBank/DDBJ whole genome shotgun (WGS) entry which is preliminary data.</text>
</comment>
<dbReference type="Pfam" id="PF00248">
    <property type="entry name" value="Aldo_ket_red"/>
    <property type="match status" value="1"/>
</dbReference>
<feature type="domain" description="NADP-dependent oxidoreductase" evidence="2">
    <location>
        <begin position="15"/>
        <end position="63"/>
    </location>
</feature>
<dbReference type="Proteomes" id="UP000549971">
    <property type="component" value="Unassembled WGS sequence"/>
</dbReference>
<gene>
    <name evidence="3" type="ORF">HDA39_008036</name>
</gene>
<dbReference type="InterPro" id="IPR023210">
    <property type="entry name" value="NADP_OxRdtase_dom"/>
</dbReference>
<dbReference type="EMBL" id="JACHMY010000001">
    <property type="protein sequence ID" value="MBB5841302.1"/>
    <property type="molecule type" value="Genomic_DNA"/>
</dbReference>
<sequence length="64" mass="6787">MDRNFLGRTGLQVSELCLGTMTFGPGTDEPTAHRMLDAFVEAGGTFVDTADTYSGGRSEEIIGS</sequence>